<sequence>MSSADCCCAMWQSPIQGVLRPAVWLPGVRNLHSCKETWIIPEATPEVCLEHLVSAIALLSETEKMHINKVRHERNFVQIFSYTEAEWLDIVEIEFQPGQERGTLAKAKSFSTGFLPLMIPFAFLLNMIFFFIPFYDNKYNEMRLARIRQKMNLNIEVARKES</sequence>
<dbReference type="OrthoDB" id="9993283at2759"/>
<keyword evidence="1" id="KW-0812">Transmembrane</keyword>
<accession>A0A2B4SQK4</accession>
<name>A0A2B4SQK4_STYPI</name>
<protein>
    <submittedName>
        <fullName evidence="2">Uncharacterized protein</fullName>
    </submittedName>
</protein>
<proteinExistence type="predicted"/>
<keyword evidence="1" id="KW-0472">Membrane</keyword>
<dbReference type="AlphaFoldDB" id="A0A2B4SQK4"/>
<keyword evidence="1" id="KW-1133">Transmembrane helix</keyword>
<dbReference type="Proteomes" id="UP000225706">
    <property type="component" value="Unassembled WGS sequence"/>
</dbReference>
<gene>
    <name evidence="2" type="ORF">AWC38_SpisGene2249</name>
</gene>
<keyword evidence="3" id="KW-1185">Reference proteome</keyword>
<comment type="caution">
    <text evidence="2">The sequence shown here is derived from an EMBL/GenBank/DDBJ whole genome shotgun (WGS) entry which is preliminary data.</text>
</comment>
<evidence type="ECO:0000313" key="3">
    <source>
        <dbReference type="Proteomes" id="UP000225706"/>
    </source>
</evidence>
<evidence type="ECO:0000256" key="1">
    <source>
        <dbReference type="SAM" id="Phobius"/>
    </source>
</evidence>
<dbReference type="EMBL" id="LSMT01000017">
    <property type="protein sequence ID" value="PFX32954.1"/>
    <property type="molecule type" value="Genomic_DNA"/>
</dbReference>
<organism evidence="2 3">
    <name type="scientific">Stylophora pistillata</name>
    <name type="common">Smooth cauliflower coral</name>
    <dbReference type="NCBI Taxonomy" id="50429"/>
    <lineage>
        <taxon>Eukaryota</taxon>
        <taxon>Metazoa</taxon>
        <taxon>Cnidaria</taxon>
        <taxon>Anthozoa</taxon>
        <taxon>Hexacorallia</taxon>
        <taxon>Scleractinia</taxon>
        <taxon>Astrocoeniina</taxon>
        <taxon>Pocilloporidae</taxon>
        <taxon>Stylophora</taxon>
    </lineage>
</organism>
<reference evidence="3" key="1">
    <citation type="journal article" date="2017" name="bioRxiv">
        <title>Comparative analysis of the genomes of Stylophora pistillata and Acropora digitifera provides evidence for extensive differences between species of corals.</title>
        <authorList>
            <person name="Voolstra C.R."/>
            <person name="Li Y."/>
            <person name="Liew Y.J."/>
            <person name="Baumgarten S."/>
            <person name="Zoccola D."/>
            <person name="Flot J.-F."/>
            <person name="Tambutte S."/>
            <person name="Allemand D."/>
            <person name="Aranda M."/>
        </authorList>
    </citation>
    <scope>NUCLEOTIDE SEQUENCE [LARGE SCALE GENOMIC DNA]</scope>
</reference>
<evidence type="ECO:0000313" key="2">
    <source>
        <dbReference type="EMBL" id="PFX32954.1"/>
    </source>
</evidence>
<feature type="transmembrane region" description="Helical" evidence="1">
    <location>
        <begin position="114"/>
        <end position="135"/>
    </location>
</feature>